<feature type="domain" description="Helicase ATP-binding" evidence="13">
    <location>
        <begin position="136"/>
        <end position="302"/>
    </location>
</feature>
<evidence type="ECO:0000256" key="3">
    <source>
        <dbReference type="ARBA" id="ARBA00022723"/>
    </source>
</evidence>
<dbReference type="GO" id="GO:0016887">
    <property type="term" value="F:ATP hydrolysis activity"/>
    <property type="evidence" value="ECO:0007669"/>
    <property type="project" value="RHEA"/>
</dbReference>
<keyword evidence="7 12" id="KW-0862">Zinc</keyword>
<evidence type="ECO:0000256" key="9">
    <source>
        <dbReference type="ARBA" id="ARBA00023125"/>
    </source>
</evidence>
<feature type="binding site" evidence="12">
    <location>
        <position position="360"/>
    </location>
    <ligand>
        <name>Zn(2+)</name>
        <dbReference type="ChEBI" id="CHEBI:29105"/>
        <label>1</label>
    </ligand>
</feature>
<evidence type="ECO:0000256" key="5">
    <source>
        <dbReference type="ARBA" id="ARBA00022801"/>
    </source>
</evidence>
<dbReference type="PANTHER" id="PTHR30580:SF0">
    <property type="entry name" value="PRIMOSOMAL PROTEIN N"/>
    <property type="match status" value="1"/>
</dbReference>
<dbReference type="InterPro" id="IPR041222">
    <property type="entry name" value="PriA_3primeBD"/>
</dbReference>
<gene>
    <name evidence="12" type="primary">priA</name>
    <name evidence="15" type="ORF">ID47_11785</name>
</gene>
<dbReference type="GO" id="GO:0006302">
    <property type="term" value="P:double-strand break repair"/>
    <property type="evidence" value="ECO:0007669"/>
    <property type="project" value="InterPro"/>
</dbReference>
<evidence type="ECO:0000256" key="1">
    <source>
        <dbReference type="ARBA" id="ARBA00022515"/>
    </source>
</evidence>
<dbReference type="Pfam" id="PF17764">
    <property type="entry name" value="PriA_3primeBD"/>
    <property type="match status" value="1"/>
</dbReference>
<dbReference type="GO" id="GO:0005524">
    <property type="term" value="F:ATP binding"/>
    <property type="evidence" value="ECO:0007669"/>
    <property type="project" value="UniProtKB-UniRule"/>
</dbReference>
<dbReference type="InterPro" id="IPR014001">
    <property type="entry name" value="Helicase_ATP-bd"/>
</dbReference>
<evidence type="ECO:0000256" key="6">
    <source>
        <dbReference type="ARBA" id="ARBA00022806"/>
    </source>
</evidence>
<feature type="binding site" evidence="12">
    <location>
        <position position="400"/>
    </location>
    <ligand>
        <name>Zn(2+)</name>
        <dbReference type="ChEBI" id="CHEBI:29105"/>
        <label>1</label>
    </ligand>
</feature>
<dbReference type="FunFam" id="3.40.50.300:FF:000489">
    <property type="entry name" value="Primosome assembly protein PriA"/>
    <property type="match status" value="1"/>
</dbReference>
<dbReference type="CDD" id="cd17929">
    <property type="entry name" value="DEXHc_priA"/>
    <property type="match status" value="1"/>
</dbReference>
<proteinExistence type="inferred from homology"/>
<keyword evidence="4 12" id="KW-0547">Nucleotide-binding</keyword>
<keyword evidence="1 12" id="KW-0639">Primosome</keyword>
<dbReference type="AlphaFoldDB" id="A0A077AZY4"/>
<evidence type="ECO:0000259" key="14">
    <source>
        <dbReference type="PROSITE" id="PS51194"/>
    </source>
</evidence>
<evidence type="ECO:0000256" key="7">
    <source>
        <dbReference type="ARBA" id="ARBA00022833"/>
    </source>
</evidence>
<organism evidence="15 16">
    <name type="scientific">Candidatus Odyssella acanthamoebae</name>
    <dbReference type="NCBI Taxonomy" id="91604"/>
    <lineage>
        <taxon>Bacteria</taxon>
        <taxon>Pseudomonadati</taxon>
        <taxon>Pseudomonadota</taxon>
        <taxon>Alphaproteobacteria</taxon>
        <taxon>Holosporales</taxon>
        <taxon>Candidatus Paracaedibacteraceae</taxon>
        <taxon>Candidatus Odyssella</taxon>
    </lineage>
</organism>
<dbReference type="EMBL" id="CP008941">
    <property type="protein sequence ID" value="AIK97268.1"/>
    <property type="molecule type" value="Genomic_DNA"/>
</dbReference>
<dbReference type="Pfam" id="PF18074">
    <property type="entry name" value="PriA_C"/>
    <property type="match status" value="1"/>
</dbReference>
<comment type="function">
    <text evidence="12">Initiates the restart of stalled replication forks, which reloads the replicative helicase on sites other than the origin of replication. Recognizes and binds to abandoned replication forks and remodels them to uncover a helicase loading site. Promotes assembly of the primosome at these replication forks.</text>
</comment>
<evidence type="ECO:0000313" key="16">
    <source>
        <dbReference type="Proteomes" id="UP000028926"/>
    </source>
</evidence>
<keyword evidence="8 12" id="KW-0067">ATP-binding</keyword>
<dbReference type="STRING" id="91604.ID47_11785"/>
<comment type="catalytic activity">
    <reaction evidence="12">
        <text>Couples ATP hydrolysis with the unwinding of duplex DNA by translocating in the 3'-5' direction.</text>
        <dbReference type="EC" id="5.6.2.4"/>
    </reaction>
</comment>
<dbReference type="Pfam" id="PF00271">
    <property type="entry name" value="Helicase_C"/>
    <property type="match status" value="1"/>
</dbReference>
<keyword evidence="9 12" id="KW-0238">DNA-binding</keyword>
<feature type="domain" description="Helicase C-terminal" evidence="14">
    <location>
        <begin position="392"/>
        <end position="553"/>
    </location>
</feature>
<dbReference type="HAMAP" id="MF_00983">
    <property type="entry name" value="PriA"/>
    <property type="match status" value="1"/>
</dbReference>
<dbReference type="HOGENOM" id="CLU_013353_4_0_5"/>
<keyword evidence="16" id="KW-1185">Reference proteome</keyword>
<dbReference type="SMART" id="SM00490">
    <property type="entry name" value="HELICc"/>
    <property type="match status" value="1"/>
</dbReference>
<comment type="similarity">
    <text evidence="12">Belongs to the helicase family. PriA subfamily.</text>
</comment>
<dbReference type="GO" id="GO:1990077">
    <property type="term" value="C:primosome complex"/>
    <property type="evidence" value="ECO:0007669"/>
    <property type="project" value="UniProtKB-UniRule"/>
</dbReference>
<feature type="binding site" evidence="12">
    <location>
        <position position="403"/>
    </location>
    <ligand>
        <name>Zn(2+)</name>
        <dbReference type="ChEBI" id="CHEBI:29105"/>
        <label>1</label>
    </ligand>
</feature>
<dbReference type="Pfam" id="PF00270">
    <property type="entry name" value="DEAD"/>
    <property type="match status" value="1"/>
</dbReference>
<dbReference type="Gene3D" id="3.40.50.300">
    <property type="entry name" value="P-loop containing nucleotide triphosphate hydrolases"/>
    <property type="match status" value="2"/>
</dbReference>
<dbReference type="InterPro" id="IPR040498">
    <property type="entry name" value="PriA_CRR"/>
</dbReference>
<evidence type="ECO:0000256" key="8">
    <source>
        <dbReference type="ARBA" id="ARBA00022840"/>
    </source>
</evidence>
<evidence type="ECO:0000256" key="10">
    <source>
        <dbReference type="ARBA" id="ARBA00023235"/>
    </source>
</evidence>
<keyword evidence="10 12" id="KW-0413">Isomerase</keyword>
<dbReference type="InterPro" id="IPR001650">
    <property type="entry name" value="Helicase_C-like"/>
</dbReference>
<evidence type="ECO:0000256" key="2">
    <source>
        <dbReference type="ARBA" id="ARBA00022705"/>
    </source>
</evidence>
<dbReference type="GO" id="GO:0006270">
    <property type="term" value="P:DNA replication initiation"/>
    <property type="evidence" value="ECO:0007669"/>
    <property type="project" value="TreeGrafter"/>
</dbReference>
<reference evidence="15 16" key="1">
    <citation type="submission" date="2014-07" db="EMBL/GenBank/DDBJ databases">
        <title>Comparative genomic insights into amoeba endosymbionts belonging to the families of Holosporaceae and Candidatus Midichloriaceae within Rickettsiales.</title>
        <authorList>
            <person name="Wang Z."/>
            <person name="Wu M."/>
        </authorList>
    </citation>
    <scope>NUCLEOTIDE SEQUENCE [LARGE SCALE GENOMIC DNA]</scope>
    <source>
        <strain evidence="15">PRA3</strain>
    </source>
</reference>
<dbReference type="PANTHER" id="PTHR30580">
    <property type="entry name" value="PRIMOSOMAL PROTEIN N"/>
    <property type="match status" value="1"/>
</dbReference>
<keyword evidence="3 12" id="KW-0479">Metal-binding</keyword>
<dbReference type="InterPro" id="IPR042115">
    <property type="entry name" value="PriA_3primeBD_sf"/>
</dbReference>
<dbReference type="Pfam" id="PF18319">
    <property type="entry name" value="Zn_ribbon_PriA"/>
    <property type="match status" value="1"/>
</dbReference>
<dbReference type="InterPro" id="IPR027417">
    <property type="entry name" value="P-loop_NTPase"/>
</dbReference>
<accession>A0A077AZY4</accession>
<name>A0A077AZY4_9PROT</name>
<evidence type="ECO:0000256" key="4">
    <source>
        <dbReference type="ARBA" id="ARBA00022741"/>
    </source>
</evidence>
<evidence type="ECO:0000256" key="12">
    <source>
        <dbReference type="HAMAP-Rule" id="MF_00983"/>
    </source>
</evidence>
<evidence type="ECO:0000256" key="11">
    <source>
        <dbReference type="ARBA" id="ARBA00048988"/>
    </source>
</evidence>
<dbReference type="KEGG" id="paca:ID47_11785"/>
<dbReference type="GO" id="GO:0003677">
    <property type="term" value="F:DNA binding"/>
    <property type="evidence" value="ECO:0007669"/>
    <property type="project" value="UniProtKB-UniRule"/>
</dbReference>
<dbReference type="PROSITE" id="PS51194">
    <property type="entry name" value="HELICASE_CTER"/>
    <property type="match status" value="1"/>
</dbReference>
<evidence type="ECO:0000259" key="13">
    <source>
        <dbReference type="PROSITE" id="PS51192"/>
    </source>
</evidence>
<dbReference type="NCBIfam" id="TIGR00595">
    <property type="entry name" value="priA"/>
    <property type="match status" value="1"/>
</dbReference>
<dbReference type="InterPro" id="IPR005259">
    <property type="entry name" value="PriA"/>
</dbReference>
<feature type="binding site" evidence="12">
    <location>
        <position position="387"/>
    </location>
    <ligand>
        <name>Zn(2+)</name>
        <dbReference type="ChEBI" id="CHEBI:29105"/>
        <label>2</label>
    </ligand>
</feature>
<comment type="catalytic activity">
    <reaction evidence="11 12">
        <text>ATP + H2O = ADP + phosphate + H(+)</text>
        <dbReference type="Rhea" id="RHEA:13065"/>
        <dbReference type="ChEBI" id="CHEBI:15377"/>
        <dbReference type="ChEBI" id="CHEBI:15378"/>
        <dbReference type="ChEBI" id="CHEBI:30616"/>
        <dbReference type="ChEBI" id="CHEBI:43474"/>
        <dbReference type="ChEBI" id="CHEBI:456216"/>
        <dbReference type="EC" id="5.6.2.4"/>
    </reaction>
</comment>
<dbReference type="SUPFAM" id="SSF52540">
    <property type="entry name" value="P-loop containing nucleoside triphosphate hydrolases"/>
    <property type="match status" value="1"/>
</dbReference>
<keyword evidence="2 12" id="KW-0235">DNA replication</keyword>
<feature type="binding site" evidence="12">
    <location>
        <position position="369"/>
    </location>
    <ligand>
        <name>Zn(2+)</name>
        <dbReference type="ChEBI" id="CHEBI:29105"/>
        <label>2</label>
    </ligand>
</feature>
<dbReference type="eggNOG" id="COG1198">
    <property type="taxonomic scope" value="Bacteria"/>
</dbReference>
<dbReference type="GO" id="GO:0043138">
    <property type="term" value="F:3'-5' DNA helicase activity"/>
    <property type="evidence" value="ECO:0007669"/>
    <property type="project" value="UniProtKB-EC"/>
</dbReference>
<keyword evidence="5 12" id="KW-0378">Hydrolase</keyword>
<dbReference type="GO" id="GO:0006310">
    <property type="term" value="P:DNA recombination"/>
    <property type="evidence" value="ECO:0007669"/>
    <property type="project" value="InterPro"/>
</dbReference>
<feature type="binding site" evidence="12">
    <location>
        <position position="363"/>
    </location>
    <ligand>
        <name>Zn(2+)</name>
        <dbReference type="ChEBI" id="CHEBI:29105"/>
        <label>1</label>
    </ligand>
</feature>
<dbReference type="PROSITE" id="PS51192">
    <property type="entry name" value="HELICASE_ATP_BIND_1"/>
    <property type="match status" value="1"/>
</dbReference>
<dbReference type="Gene3D" id="3.40.1440.60">
    <property type="entry name" value="PriA, 3(prime) DNA-binding domain"/>
    <property type="match status" value="1"/>
</dbReference>
<comment type="subunit">
    <text evidence="12">Component of the replication restart primosome.</text>
</comment>
<feature type="binding site" evidence="12">
    <location>
        <position position="372"/>
    </location>
    <ligand>
        <name>Zn(2+)</name>
        <dbReference type="ChEBI" id="CHEBI:29105"/>
        <label>2</label>
    </ligand>
</feature>
<dbReference type="EC" id="5.6.2.4" evidence="12"/>
<dbReference type="OrthoDB" id="9759544at2"/>
<dbReference type="Proteomes" id="UP000028926">
    <property type="component" value="Chromosome"/>
</dbReference>
<sequence length="651" mass="72967">MTYQTNILLPVAVDTAFTYTSDYEVPLGSFVSVPFRGRQMIGVAWENQRDYLGKAKSINTVINLPPLPATTCVFLKKVSDYTMTPLGNTLRLCFNPAFVEDKKIRKPLEIGIPDFSRQTVILSSEQAEAAAAISQAVQDHTYKTFLLDGVTGSGKTEVYLAAIQTALEQGQQALVLLPEIALTNQWLDRFQRRFGCTPLQWHSTLTESQRRQTWQAIIKGEAKVIVGARSALFLPYPNLGIIVIDEEHDGSFKQEEQIIYNARDMAVLRAHCETCPAVLVSATPALETIHNTQEGRYTKLVLHSRHGEASLPRIETIDMRKQPRGWLSPPLVQALETTLAKGEQAILFLNRRGYAPLTLCHCCGHRFSCQNCSAWMVEHKRTGKLHCHHCGFEQQTPVQCPECHQTETLIPCGPGVERVHEVVEKLLPQARCRIITSDEVTSLTKLNDLVEQIRNHEIDILIGTQILAKGHHFPMITLVGVVDADLGLSGGDLRCAERTYQLLHQVSGRAGREERPGTVLLQTFQPDHPLMQAMVTQDRNSFNELELQERQSHAMPPFGRLISVTLAATNPDLVARTARHLGQTAPRHEGIELYGPTPAPLSFVRGKHRWRLLFKAPKTMPLQRILQHWLVTQTIPSSVQLIVDVDPYSFV</sequence>
<dbReference type="CDD" id="cd18804">
    <property type="entry name" value="SF2_C_priA"/>
    <property type="match status" value="1"/>
</dbReference>
<feature type="binding site" evidence="12">
    <location>
        <position position="390"/>
    </location>
    <ligand>
        <name>Zn(2+)</name>
        <dbReference type="ChEBI" id="CHEBI:29105"/>
        <label>2</label>
    </ligand>
</feature>
<dbReference type="GO" id="GO:0008270">
    <property type="term" value="F:zinc ion binding"/>
    <property type="evidence" value="ECO:0007669"/>
    <property type="project" value="UniProtKB-UniRule"/>
</dbReference>
<protein>
    <recommendedName>
        <fullName evidence="12">Replication restart protein PriA</fullName>
    </recommendedName>
    <alternativeName>
        <fullName evidence="12">ATP-dependent DNA helicase PriA</fullName>
        <ecNumber evidence="12">5.6.2.4</ecNumber>
    </alternativeName>
    <alternativeName>
        <fullName evidence="12">DNA 3'-5' helicase PriA</fullName>
    </alternativeName>
</protein>
<dbReference type="InterPro" id="IPR041236">
    <property type="entry name" value="PriA_C"/>
</dbReference>
<comment type="cofactor">
    <cofactor evidence="12">
        <name>Zn(2+)</name>
        <dbReference type="ChEBI" id="CHEBI:29105"/>
    </cofactor>
    <text evidence="12">Binds 2 zinc ions per subunit.</text>
</comment>
<dbReference type="SMART" id="SM00487">
    <property type="entry name" value="DEXDc"/>
    <property type="match status" value="1"/>
</dbReference>
<evidence type="ECO:0000313" key="15">
    <source>
        <dbReference type="EMBL" id="AIK97268.1"/>
    </source>
</evidence>
<dbReference type="GO" id="GO:0006269">
    <property type="term" value="P:DNA replication, synthesis of primer"/>
    <property type="evidence" value="ECO:0007669"/>
    <property type="project" value="UniProtKB-KW"/>
</dbReference>
<dbReference type="InterPro" id="IPR011545">
    <property type="entry name" value="DEAD/DEAH_box_helicase_dom"/>
</dbReference>
<keyword evidence="6 12" id="KW-0347">Helicase</keyword>